<dbReference type="RefSeq" id="WP_204466107.1">
    <property type="nucleotide sequence ID" value="NZ_JAFBCV010000005.1"/>
</dbReference>
<dbReference type="Gene3D" id="3.40.50.2000">
    <property type="entry name" value="Glycogen Phosphorylase B"/>
    <property type="match status" value="2"/>
</dbReference>
<dbReference type="PANTHER" id="PTHR45947:SF3">
    <property type="entry name" value="SULFOQUINOVOSYL TRANSFERASE SQD2"/>
    <property type="match status" value="1"/>
</dbReference>
<dbReference type="GO" id="GO:0047228">
    <property type="term" value="F:1,2-diacylglycerol 3-glucosyltransferase activity"/>
    <property type="evidence" value="ECO:0007669"/>
    <property type="project" value="UniProtKB-EC"/>
</dbReference>
<evidence type="ECO:0000313" key="4">
    <source>
        <dbReference type="Proteomes" id="UP001179280"/>
    </source>
</evidence>
<evidence type="ECO:0000259" key="1">
    <source>
        <dbReference type="Pfam" id="PF00534"/>
    </source>
</evidence>
<dbReference type="Proteomes" id="UP001179280">
    <property type="component" value="Unassembled WGS sequence"/>
</dbReference>
<evidence type="ECO:0000313" key="3">
    <source>
        <dbReference type="EMBL" id="MBM7838822.1"/>
    </source>
</evidence>
<keyword evidence="3" id="KW-0328">Glycosyltransferase</keyword>
<dbReference type="Pfam" id="PF00534">
    <property type="entry name" value="Glycos_transf_1"/>
    <property type="match status" value="1"/>
</dbReference>
<feature type="domain" description="Glycosyl transferase family 1" evidence="1">
    <location>
        <begin position="197"/>
        <end position="360"/>
    </location>
</feature>
<feature type="domain" description="Glycosyltransferase subfamily 4-like N-terminal" evidence="2">
    <location>
        <begin position="15"/>
        <end position="183"/>
    </location>
</feature>
<protein>
    <submittedName>
        <fullName evidence="3">1,2-diacylglycerol 3-alpha-glucosyltransferase</fullName>
        <ecNumber evidence="3">2.4.1.337</ecNumber>
    </submittedName>
</protein>
<dbReference type="InterPro" id="IPR001296">
    <property type="entry name" value="Glyco_trans_1"/>
</dbReference>
<proteinExistence type="predicted"/>
<reference evidence="3" key="1">
    <citation type="submission" date="2021-01" db="EMBL/GenBank/DDBJ databases">
        <title>Genomic Encyclopedia of Type Strains, Phase IV (KMG-IV): sequencing the most valuable type-strain genomes for metagenomic binning, comparative biology and taxonomic classification.</title>
        <authorList>
            <person name="Goeker M."/>
        </authorList>
    </citation>
    <scope>NUCLEOTIDE SEQUENCE</scope>
    <source>
        <strain evidence="3">DSM 21943</strain>
    </source>
</reference>
<sequence>MNIGIFTDTYFPQISGVAASIATLDKELTALGHNVYIFTSTDEAANKANEVGKVFRLPSFKSMFVPERRLAYSGVRTASQLVRKLQIDVVHTHTEFSMGCLGKYLAKKHKLPFIHTYHTMYEDYVHYVARGKLLTPYMVGKLTKWFCRGADLVIAPTEKVKKTLKRYGVVAQISVVPTGISLKQFKRTNQTTQKTNALREKLGFTVNDRIIVSIGRMAEEKNMQALVHAVKQSQAIKKPFQLVLVGDGPERKKLETLTHSLGVTDFVHFVGAVDWKQIQYYYQLSKVFVSASTTEAQGLTYIEAMASGCAVVAKADPSIESIVQHEETGFVFEKDEDLADVLQSIWANPDLLARIQENGNRHVKPLSAETFGRKLERVYFVQLRNQQYSERYERKQSSLFYRMRRSS</sequence>
<dbReference type="CDD" id="cd03817">
    <property type="entry name" value="GT4_UGDG-like"/>
    <property type="match status" value="1"/>
</dbReference>
<comment type="caution">
    <text evidence="3">The sequence shown here is derived from an EMBL/GenBank/DDBJ whole genome shotgun (WGS) entry which is preliminary data.</text>
</comment>
<dbReference type="InterPro" id="IPR050194">
    <property type="entry name" value="Glycosyltransferase_grp1"/>
</dbReference>
<keyword evidence="3" id="KW-0808">Transferase</keyword>
<name>A0ABS2STJ9_9BACI</name>
<gene>
    <name evidence="3" type="ORF">JOC54_002081</name>
</gene>
<dbReference type="InterPro" id="IPR028098">
    <property type="entry name" value="Glyco_trans_4-like_N"/>
</dbReference>
<evidence type="ECO:0000259" key="2">
    <source>
        <dbReference type="Pfam" id="PF13439"/>
    </source>
</evidence>
<dbReference type="SUPFAM" id="SSF53756">
    <property type="entry name" value="UDP-Glycosyltransferase/glycogen phosphorylase"/>
    <property type="match status" value="1"/>
</dbReference>
<dbReference type="EMBL" id="JAFBCV010000005">
    <property type="protein sequence ID" value="MBM7838822.1"/>
    <property type="molecule type" value="Genomic_DNA"/>
</dbReference>
<dbReference type="EC" id="2.4.1.337" evidence="3"/>
<dbReference type="Pfam" id="PF13439">
    <property type="entry name" value="Glyco_transf_4"/>
    <property type="match status" value="1"/>
</dbReference>
<keyword evidence="4" id="KW-1185">Reference proteome</keyword>
<accession>A0ABS2STJ9</accession>
<dbReference type="PANTHER" id="PTHR45947">
    <property type="entry name" value="SULFOQUINOVOSYL TRANSFERASE SQD2"/>
    <property type="match status" value="1"/>
</dbReference>
<organism evidence="3 4">
    <name type="scientific">Shouchella xiaoxiensis</name>
    <dbReference type="NCBI Taxonomy" id="766895"/>
    <lineage>
        <taxon>Bacteria</taxon>
        <taxon>Bacillati</taxon>
        <taxon>Bacillota</taxon>
        <taxon>Bacilli</taxon>
        <taxon>Bacillales</taxon>
        <taxon>Bacillaceae</taxon>
        <taxon>Shouchella</taxon>
    </lineage>
</organism>